<dbReference type="HOGENOM" id="CLU_1577085_0_0_10"/>
<reference evidence="3" key="1">
    <citation type="submission" date="2011-04" db="EMBL/GenBank/DDBJ databases">
        <title>The complete genome of Porphyromonas asaccharolytica DSM 20707.</title>
        <authorList>
            <person name="Lucas S."/>
            <person name="Han J."/>
            <person name="Lapidus A."/>
            <person name="Bruce D."/>
            <person name="Goodwin L."/>
            <person name="Pitluck S."/>
            <person name="Peters L."/>
            <person name="Kyrpides N."/>
            <person name="Mavromatis K."/>
            <person name="Ivanova N."/>
            <person name="Ovchinnikova G."/>
            <person name="Pagani I."/>
            <person name="Lu M."/>
            <person name="Detter J.C."/>
            <person name="Tapia R."/>
            <person name="Han C."/>
            <person name="Land M."/>
            <person name="Hauser L."/>
            <person name="Markowitz V."/>
            <person name="Cheng J.-F."/>
            <person name="Hugenholtz P."/>
            <person name="Woyke T."/>
            <person name="Wu D."/>
            <person name="Gronow S."/>
            <person name="Wellnitz S."/>
            <person name="Brambilla E."/>
            <person name="Klenk H.-P."/>
            <person name="Eisen J.A."/>
        </authorList>
    </citation>
    <scope>NUCLEOTIDE SEQUENCE [LARGE SCALE GENOMIC DNA]</scope>
    <source>
        <strain evidence="3">ATCC 25260 / DSM 20707 / VPI 4198</strain>
    </source>
</reference>
<feature type="chain" id="PRO_5003309909" description="Outer membrane protein beta-barrel domain-containing protein" evidence="1">
    <location>
        <begin position="23"/>
        <end position="169"/>
    </location>
</feature>
<evidence type="ECO:0000313" key="2">
    <source>
        <dbReference type="EMBL" id="AEE12066.1"/>
    </source>
</evidence>
<evidence type="ECO:0000313" key="3">
    <source>
        <dbReference type="Proteomes" id="UP000006545"/>
    </source>
</evidence>
<feature type="signal peptide" evidence="1">
    <location>
        <begin position="1"/>
        <end position="22"/>
    </location>
</feature>
<evidence type="ECO:0008006" key="4">
    <source>
        <dbReference type="Google" id="ProtNLM"/>
    </source>
</evidence>
<dbReference type="EMBL" id="CP002689">
    <property type="protein sequence ID" value="AEE12066.1"/>
    <property type="molecule type" value="Genomic_DNA"/>
</dbReference>
<keyword evidence="1" id="KW-0732">Signal</keyword>
<keyword evidence="3" id="KW-1185">Reference proteome</keyword>
<sequence length="169" mass="17869">MKQKALLIALIVSLLSVCSLQAQRTAGRREFTGTLSLSAVAVDGGIGIFNVLVNPSMGWFVKDNLSVGATIHYEGTGELGGLGLGPQVTYYFPSKSNVNFFLDAFGGLQMIHFSGYNFVGGAIGVGAGVSCAITSRVAWRSGIDYKMGIYSGPSLMHRLGLDMGFSINF</sequence>
<name>F4KL92_PORAD</name>
<dbReference type="RefSeq" id="WP_013759775.1">
    <property type="nucleotide sequence ID" value="NC_015501.1"/>
</dbReference>
<dbReference type="Proteomes" id="UP000006545">
    <property type="component" value="Chromosome"/>
</dbReference>
<dbReference type="KEGG" id="pah:Poras_0112"/>
<dbReference type="OrthoDB" id="945117at2"/>
<accession>F4KL92</accession>
<organism evidence="2 3">
    <name type="scientific">Porphyromonas asaccharolytica (strain ATCC 25260 / DSM 20707 / BCRC 10618 / CCUG 7834 / JCM 6326 / LMG 13178 / VPI 4198 / B440)</name>
    <name type="common">Bacteroides asaccharolyticus</name>
    <dbReference type="NCBI Taxonomy" id="879243"/>
    <lineage>
        <taxon>Bacteria</taxon>
        <taxon>Pseudomonadati</taxon>
        <taxon>Bacteroidota</taxon>
        <taxon>Bacteroidia</taxon>
        <taxon>Bacteroidales</taxon>
        <taxon>Porphyromonadaceae</taxon>
        <taxon>Porphyromonas</taxon>
    </lineage>
</organism>
<proteinExistence type="predicted"/>
<protein>
    <recommendedName>
        <fullName evidence="4">Outer membrane protein beta-barrel domain-containing protein</fullName>
    </recommendedName>
</protein>
<evidence type="ECO:0000256" key="1">
    <source>
        <dbReference type="SAM" id="SignalP"/>
    </source>
</evidence>
<gene>
    <name evidence="2" type="ordered locus">Poras_0112</name>
</gene>
<dbReference type="AlphaFoldDB" id="F4KL92"/>